<dbReference type="STRING" id="3871.A0A1J7GSI3"/>
<dbReference type="PANTHER" id="PTHR48063">
    <property type="entry name" value="LRR RECEPTOR-LIKE KINASE"/>
    <property type="match status" value="1"/>
</dbReference>
<dbReference type="InterPro" id="IPR032675">
    <property type="entry name" value="LRR_dom_sf"/>
</dbReference>
<dbReference type="Gramene" id="OIV97257">
    <property type="protein sequence ID" value="OIV97257"/>
    <property type="gene ID" value="TanjilG_10791"/>
</dbReference>
<evidence type="ECO:0000256" key="3">
    <source>
        <dbReference type="ARBA" id="ARBA00022692"/>
    </source>
</evidence>
<evidence type="ECO:0000256" key="7">
    <source>
        <dbReference type="ARBA" id="ARBA00023136"/>
    </source>
</evidence>
<keyword evidence="6 10" id="KW-1133">Transmembrane helix</keyword>
<evidence type="ECO:0000256" key="4">
    <source>
        <dbReference type="ARBA" id="ARBA00022729"/>
    </source>
</evidence>
<proteinExistence type="predicted"/>
<sequence length="159" mass="17511">MNNFVSEIPLDIYQATHLEYFNASYNPQLRGHIPMDLASIHVLGALDLSNNKLNGSIPAKFGSSSSLQLLNVFFNHISGSIPTGKSFKLMDSSAFVGNSELCGAPLRQCPDSDGTFENKGTWRLTCIVLLSVGLLIILLGLAFGIVYFRREVKTQWKMV</sequence>
<keyword evidence="2" id="KW-0433">Leucine-rich repeat</keyword>
<evidence type="ECO:0000256" key="5">
    <source>
        <dbReference type="ARBA" id="ARBA00022737"/>
    </source>
</evidence>
<keyword evidence="7 10" id="KW-0472">Membrane</keyword>
<organism evidence="11 12">
    <name type="scientific">Lupinus angustifolius</name>
    <name type="common">Narrow-leaved blue lupine</name>
    <dbReference type="NCBI Taxonomy" id="3871"/>
    <lineage>
        <taxon>Eukaryota</taxon>
        <taxon>Viridiplantae</taxon>
        <taxon>Streptophyta</taxon>
        <taxon>Embryophyta</taxon>
        <taxon>Tracheophyta</taxon>
        <taxon>Spermatophyta</taxon>
        <taxon>Magnoliopsida</taxon>
        <taxon>eudicotyledons</taxon>
        <taxon>Gunneridae</taxon>
        <taxon>Pentapetalae</taxon>
        <taxon>rosids</taxon>
        <taxon>fabids</taxon>
        <taxon>Fabales</taxon>
        <taxon>Fabaceae</taxon>
        <taxon>Papilionoideae</taxon>
        <taxon>50 kb inversion clade</taxon>
        <taxon>genistoids sensu lato</taxon>
        <taxon>core genistoids</taxon>
        <taxon>Genisteae</taxon>
        <taxon>Lupinus</taxon>
    </lineage>
</organism>
<dbReference type="Pfam" id="PF00560">
    <property type="entry name" value="LRR_1"/>
    <property type="match status" value="1"/>
</dbReference>
<dbReference type="EMBL" id="CM007375">
    <property type="protein sequence ID" value="OIV97257.1"/>
    <property type="molecule type" value="Genomic_DNA"/>
</dbReference>
<dbReference type="InterPro" id="IPR046956">
    <property type="entry name" value="RLP23-like"/>
</dbReference>
<accession>A0A1J7GSI3</accession>
<keyword evidence="3 10" id="KW-0812">Transmembrane</keyword>
<dbReference type="Gene3D" id="3.80.10.10">
    <property type="entry name" value="Ribonuclease Inhibitor"/>
    <property type="match status" value="1"/>
</dbReference>
<keyword evidence="5" id="KW-0677">Repeat</keyword>
<dbReference type="AlphaFoldDB" id="A0A1J7GSI3"/>
<evidence type="ECO:0000256" key="6">
    <source>
        <dbReference type="ARBA" id="ARBA00022989"/>
    </source>
</evidence>
<dbReference type="SUPFAM" id="SSF52058">
    <property type="entry name" value="L domain-like"/>
    <property type="match status" value="1"/>
</dbReference>
<name>A0A1J7GSI3_LUPAN</name>
<feature type="transmembrane region" description="Helical" evidence="10">
    <location>
        <begin position="127"/>
        <end position="148"/>
    </location>
</feature>
<keyword evidence="8" id="KW-0675">Receptor</keyword>
<keyword evidence="12" id="KW-1185">Reference proteome</keyword>
<evidence type="ECO:0000256" key="10">
    <source>
        <dbReference type="SAM" id="Phobius"/>
    </source>
</evidence>
<dbReference type="FunFam" id="3.80.10.10:FF:000041">
    <property type="entry name" value="LRR receptor-like serine/threonine-protein kinase ERECTA"/>
    <property type="match status" value="1"/>
</dbReference>
<reference evidence="11 12" key="1">
    <citation type="journal article" date="2017" name="Plant Biotechnol. J.">
        <title>A comprehensive draft genome sequence for lupin (Lupinus angustifolius), an emerging health food: insights into plant-microbe interactions and legume evolution.</title>
        <authorList>
            <person name="Hane J.K."/>
            <person name="Ming Y."/>
            <person name="Kamphuis L.G."/>
            <person name="Nelson M.N."/>
            <person name="Garg G."/>
            <person name="Atkins C.A."/>
            <person name="Bayer P.E."/>
            <person name="Bravo A."/>
            <person name="Bringans S."/>
            <person name="Cannon S."/>
            <person name="Edwards D."/>
            <person name="Foley R."/>
            <person name="Gao L.L."/>
            <person name="Harrison M.J."/>
            <person name="Huang W."/>
            <person name="Hurgobin B."/>
            <person name="Li S."/>
            <person name="Liu C.W."/>
            <person name="McGrath A."/>
            <person name="Morahan G."/>
            <person name="Murray J."/>
            <person name="Weller J."/>
            <person name="Jian J."/>
            <person name="Singh K.B."/>
        </authorList>
    </citation>
    <scope>NUCLEOTIDE SEQUENCE [LARGE SCALE GENOMIC DNA]</scope>
    <source>
        <strain evidence="12">cv. Tanjil</strain>
        <tissue evidence="11">Whole plant</tissue>
    </source>
</reference>
<evidence type="ECO:0000256" key="8">
    <source>
        <dbReference type="ARBA" id="ARBA00023170"/>
    </source>
</evidence>
<keyword evidence="9" id="KW-0325">Glycoprotein</keyword>
<comment type="subcellular location">
    <subcellularLocation>
        <location evidence="1">Membrane</location>
        <topology evidence="1">Single-pass type I membrane protein</topology>
    </subcellularLocation>
</comment>
<evidence type="ECO:0008006" key="13">
    <source>
        <dbReference type="Google" id="ProtNLM"/>
    </source>
</evidence>
<keyword evidence="4" id="KW-0732">Signal</keyword>
<evidence type="ECO:0000313" key="11">
    <source>
        <dbReference type="EMBL" id="OIV97257.1"/>
    </source>
</evidence>
<dbReference type="PANTHER" id="PTHR48063:SF98">
    <property type="entry name" value="LRR RECEPTOR-LIKE SERINE_THREONINE-PROTEIN KINASE FLS2"/>
    <property type="match status" value="1"/>
</dbReference>
<dbReference type="InterPro" id="IPR001611">
    <property type="entry name" value="Leu-rich_rpt"/>
</dbReference>
<evidence type="ECO:0000313" key="12">
    <source>
        <dbReference type="Proteomes" id="UP000188354"/>
    </source>
</evidence>
<dbReference type="OMA" id="YQATHLE"/>
<dbReference type="Proteomes" id="UP000188354">
    <property type="component" value="Chromosome LG15"/>
</dbReference>
<evidence type="ECO:0000256" key="1">
    <source>
        <dbReference type="ARBA" id="ARBA00004479"/>
    </source>
</evidence>
<dbReference type="GO" id="GO:0016020">
    <property type="term" value="C:membrane"/>
    <property type="evidence" value="ECO:0007669"/>
    <property type="project" value="UniProtKB-SubCell"/>
</dbReference>
<protein>
    <recommendedName>
        <fullName evidence="13">Leucine-rich repeat-containing N-terminal plant-type domain-containing protein</fullName>
    </recommendedName>
</protein>
<gene>
    <name evidence="11" type="ORF">TanjilG_10791</name>
</gene>
<evidence type="ECO:0000256" key="2">
    <source>
        <dbReference type="ARBA" id="ARBA00022614"/>
    </source>
</evidence>
<evidence type="ECO:0000256" key="9">
    <source>
        <dbReference type="ARBA" id="ARBA00023180"/>
    </source>
</evidence>